<evidence type="ECO:0000313" key="8">
    <source>
        <dbReference type="EMBL" id="THF60828.1"/>
    </source>
</evidence>
<feature type="transmembrane region" description="Helical" evidence="6">
    <location>
        <begin position="391"/>
        <end position="411"/>
    </location>
</feature>
<dbReference type="InterPro" id="IPR004477">
    <property type="entry name" value="ComEC_N"/>
</dbReference>
<evidence type="ECO:0000256" key="1">
    <source>
        <dbReference type="ARBA" id="ARBA00004651"/>
    </source>
</evidence>
<comment type="caution">
    <text evidence="8">The sequence shown here is derived from an EMBL/GenBank/DDBJ whole genome shotgun (WGS) entry which is preliminary data.</text>
</comment>
<sequence length="779" mass="81619">MRAAIAMFALGVWAFQQLPTLPSVTWLAGGSVALTAAACAAVCLCRRSDARAGFLLVCLSAAMAGVLWAGWRAEWRLADELPMQFEGRDVALTGVIAGLPRRLDDGVRFVFQVEEAAVPVPRRLQLSWYGPRGTDVAPPVPRVGERWQLTVRLKRPHGFVNPHGFDYEAWLLMRGLRATGYVRAAADNRRLAEWAGGPLAAVHRARAAIGERFAAVLGDAPQAGIVTALVTGEQHAITPVQWEVFRRTGVTHLMVISGGHVSLVALLVGGLAALAWRRIPALALRLPARRAAALAGLLAAAGYALLAGMEIPVQRALIMLAVVALALLTGREAAASRVLALALLAVLVADPWVVLAAGFWLSFAAVGVIVLVLGGRLAIPSAWRAAVRVQLAITLALVPALLLLFQSFSLLSPLANALAIPLVSFVLTPLALAAALLPVDALLHLAAWFAGWLLVGLEWLASSPLTVWRQAAPPGWLVAAGAAAVGWLLLPRGTPARGAALLALVPLLGWSPPRPAPGGFVATVLDVGQGQAIHVQTAGRDLLLDAGPPYGPAADAGERVVLPYLLASGVGRLDRLVVSHGDSDHAGGAASVLAGIEVAALAGSLAPGHGLPERAGRALHACRAGEHWEWDGVRFEVLHPAADGARLRKENDNACVLRIAAAGGAVLVASDVERVAEQALLARAGEGLASHVIVAPHHGSRTSSTPALVAAVRPQAVVYSVGYRNAFGHPHADVWARWAAAGAQAWRTDSQGAIRVAVGVDGVSITAERERRPRYWHGR</sequence>
<feature type="transmembrane region" description="Helical" evidence="6">
    <location>
        <begin position="442"/>
        <end position="461"/>
    </location>
</feature>
<dbReference type="InterPro" id="IPR035681">
    <property type="entry name" value="ComA-like_MBL"/>
</dbReference>
<evidence type="ECO:0000259" key="7">
    <source>
        <dbReference type="SMART" id="SM00849"/>
    </source>
</evidence>
<feature type="transmembrane region" description="Helical" evidence="6">
    <location>
        <begin position="417"/>
        <end position="437"/>
    </location>
</feature>
<feature type="transmembrane region" description="Helical" evidence="6">
    <location>
        <begin position="253"/>
        <end position="276"/>
    </location>
</feature>
<comment type="subcellular location">
    <subcellularLocation>
        <location evidence="1">Cell membrane</location>
        <topology evidence="1">Multi-pass membrane protein</topology>
    </subcellularLocation>
</comment>
<evidence type="ECO:0000313" key="9">
    <source>
        <dbReference type="Proteomes" id="UP000307956"/>
    </source>
</evidence>
<keyword evidence="5 6" id="KW-0472">Membrane</keyword>
<feature type="domain" description="Metallo-beta-lactamase" evidence="7">
    <location>
        <begin position="529"/>
        <end position="723"/>
    </location>
</feature>
<reference evidence="8 9" key="1">
    <citation type="submission" date="2019-04" db="EMBL/GenBank/DDBJ databases">
        <title>Azoarcus rhizosphaerae sp. nov. isolated from rhizosphere of Ficus religiosa.</title>
        <authorList>
            <person name="Lin S.-Y."/>
            <person name="Hameed A."/>
            <person name="Hsu Y.-H."/>
            <person name="Young C.-C."/>
        </authorList>
    </citation>
    <scope>NUCLEOTIDE SEQUENCE [LARGE SCALE GENOMIC DNA]</scope>
    <source>
        <strain evidence="8 9">CC-YHH848</strain>
    </source>
</reference>
<evidence type="ECO:0000256" key="3">
    <source>
        <dbReference type="ARBA" id="ARBA00022692"/>
    </source>
</evidence>
<dbReference type="PANTHER" id="PTHR30619:SF1">
    <property type="entry name" value="RECOMBINATION PROTEIN 2"/>
    <property type="match status" value="1"/>
</dbReference>
<dbReference type="InterPro" id="IPR025405">
    <property type="entry name" value="DUF4131"/>
</dbReference>
<feature type="transmembrane region" description="Helical" evidence="6">
    <location>
        <begin position="473"/>
        <end position="490"/>
    </location>
</feature>
<dbReference type="GO" id="GO:0005886">
    <property type="term" value="C:plasma membrane"/>
    <property type="evidence" value="ECO:0007669"/>
    <property type="project" value="UniProtKB-SubCell"/>
</dbReference>
<feature type="transmembrane region" description="Helical" evidence="6">
    <location>
        <begin position="335"/>
        <end position="353"/>
    </location>
</feature>
<name>A0A4S4AMS7_9RHOO</name>
<dbReference type="Gene3D" id="3.60.15.10">
    <property type="entry name" value="Ribonuclease Z/Hydroxyacylglutathione hydrolase-like"/>
    <property type="match status" value="1"/>
</dbReference>
<protein>
    <submittedName>
        <fullName evidence="8">DNA internalization-related competence protein ComEC/Rec2</fullName>
    </submittedName>
</protein>
<dbReference type="InterPro" id="IPR036866">
    <property type="entry name" value="RibonucZ/Hydroxyglut_hydro"/>
</dbReference>
<dbReference type="Pfam" id="PF13567">
    <property type="entry name" value="DUF4131"/>
    <property type="match status" value="1"/>
</dbReference>
<feature type="transmembrane region" description="Helical" evidence="6">
    <location>
        <begin position="24"/>
        <end position="45"/>
    </location>
</feature>
<accession>A0A4S4AMS7</accession>
<keyword evidence="2" id="KW-1003">Cell membrane</keyword>
<dbReference type="Pfam" id="PF00753">
    <property type="entry name" value="Lactamase_B"/>
    <property type="match status" value="1"/>
</dbReference>
<feature type="transmembrane region" description="Helical" evidence="6">
    <location>
        <begin position="359"/>
        <end position="379"/>
    </location>
</feature>
<dbReference type="PANTHER" id="PTHR30619">
    <property type="entry name" value="DNA INTERNALIZATION/COMPETENCE PROTEIN COMEC/REC2"/>
    <property type="match status" value="1"/>
</dbReference>
<dbReference type="Pfam" id="PF03772">
    <property type="entry name" value="Competence"/>
    <property type="match status" value="1"/>
</dbReference>
<dbReference type="OrthoDB" id="9761531at2"/>
<dbReference type="SMART" id="SM00849">
    <property type="entry name" value="Lactamase_B"/>
    <property type="match status" value="1"/>
</dbReference>
<dbReference type="InterPro" id="IPR004797">
    <property type="entry name" value="Competence_ComEC/Rec2"/>
</dbReference>
<dbReference type="RefSeq" id="WP_136385103.1">
    <property type="nucleotide sequence ID" value="NZ_SSOD01000008.1"/>
</dbReference>
<keyword evidence="3 6" id="KW-0812">Transmembrane</keyword>
<dbReference type="SUPFAM" id="SSF56281">
    <property type="entry name" value="Metallo-hydrolase/oxidoreductase"/>
    <property type="match status" value="1"/>
</dbReference>
<feature type="transmembrane region" description="Helical" evidence="6">
    <location>
        <begin position="52"/>
        <end position="71"/>
    </location>
</feature>
<dbReference type="AlphaFoldDB" id="A0A4S4AMS7"/>
<proteinExistence type="predicted"/>
<evidence type="ECO:0000256" key="6">
    <source>
        <dbReference type="SAM" id="Phobius"/>
    </source>
</evidence>
<dbReference type="InterPro" id="IPR001279">
    <property type="entry name" value="Metallo-B-lactamas"/>
</dbReference>
<dbReference type="Proteomes" id="UP000307956">
    <property type="component" value="Unassembled WGS sequence"/>
</dbReference>
<evidence type="ECO:0000256" key="5">
    <source>
        <dbReference type="ARBA" id="ARBA00023136"/>
    </source>
</evidence>
<dbReference type="NCBIfam" id="TIGR00361">
    <property type="entry name" value="ComEC_Rec2"/>
    <property type="match status" value="1"/>
</dbReference>
<dbReference type="CDD" id="cd07731">
    <property type="entry name" value="ComA-like_MBL-fold"/>
    <property type="match status" value="1"/>
</dbReference>
<dbReference type="InterPro" id="IPR052159">
    <property type="entry name" value="Competence_DNA_uptake"/>
</dbReference>
<dbReference type="NCBIfam" id="TIGR00360">
    <property type="entry name" value="ComEC_N-term"/>
    <property type="match status" value="1"/>
</dbReference>
<evidence type="ECO:0000256" key="2">
    <source>
        <dbReference type="ARBA" id="ARBA00022475"/>
    </source>
</evidence>
<dbReference type="EMBL" id="SSOD01000008">
    <property type="protein sequence ID" value="THF60828.1"/>
    <property type="molecule type" value="Genomic_DNA"/>
</dbReference>
<dbReference type="GO" id="GO:0030420">
    <property type="term" value="P:establishment of competence for transformation"/>
    <property type="evidence" value="ECO:0007669"/>
    <property type="project" value="InterPro"/>
</dbReference>
<organism evidence="8 9">
    <name type="scientific">Pseudothauera rhizosphaerae</name>
    <dbReference type="NCBI Taxonomy" id="2565932"/>
    <lineage>
        <taxon>Bacteria</taxon>
        <taxon>Pseudomonadati</taxon>
        <taxon>Pseudomonadota</taxon>
        <taxon>Betaproteobacteria</taxon>
        <taxon>Rhodocyclales</taxon>
        <taxon>Zoogloeaceae</taxon>
        <taxon>Pseudothauera</taxon>
    </lineage>
</organism>
<keyword evidence="4 6" id="KW-1133">Transmembrane helix</keyword>
<keyword evidence="9" id="KW-1185">Reference proteome</keyword>
<gene>
    <name evidence="8" type="ORF">E6O51_11325</name>
</gene>
<evidence type="ECO:0000256" key="4">
    <source>
        <dbReference type="ARBA" id="ARBA00022989"/>
    </source>
</evidence>